<dbReference type="OrthoDB" id="9811034at2"/>
<dbReference type="HOGENOM" id="CLU_739330_0_0_0"/>
<dbReference type="STRING" id="383372.Rcas_1785"/>
<feature type="domain" description="CpXC" evidence="1">
    <location>
        <begin position="11"/>
        <end position="85"/>
    </location>
</feature>
<dbReference type="KEGG" id="rca:Rcas_1785"/>
<evidence type="ECO:0000259" key="1">
    <source>
        <dbReference type="Pfam" id="PF14353"/>
    </source>
</evidence>
<dbReference type="eggNOG" id="ENOG5033VKH">
    <property type="taxonomic scope" value="Bacteria"/>
</dbReference>
<dbReference type="InterPro" id="IPR025682">
    <property type="entry name" value="CpXC_dom"/>
</dbReference>
<gene>
    <name evidence="2" type="ordered locus">Rcas_1785</name>
</gene>
<dbReference type="AlphaFoldDB" id="A7NK57"/>
<protein>
    <recommendedName>
        <fullName evidence="1">CpXC domain-containing protein</fullName>
    </recommendedName>
</protein>
<dbReference type="Pfam" id="PF14353">
    <property type="entry name" value="CpXC"/>
    <property type="match status" value="1"/>
</dbReference>
<evidence type="ECO:0000313" key="3">
    <source>
        <dbReference type="Proteomes" id="UP000000263"/>
    </source>
</evidence>
<dbReference type="RefSeq" id="WP_012120302.1">
    <property type="nucleotide sequence ID" value="NC_009767.1"/>
</dbReference>
<dbReference type="EMBL" id="CP000804">
    <property type="protein sequence ID" value="ABU57877.1"/>
    <property type="molecule type" value="Genomic_DNA"/>
</dbReference>
<accession>A7NK57</accession>
<organism evidence="2 3">
    <name type="scientific">Roseiflexus castenholzii (strain DSM 13941 / HLO8)</name>
    <dbReference type="NCBI Taxonomy" id="383372"/>
    <lineage>
        <taxon>Bacteria</taxon>
        <taxon>Bacillati</taxon>
        <taxon>Chloroflexota</taxon>
        <taxon>Chloroflexia</taxon>
        <taxon>Chloroflexales</taxon>
        <taxon>Roseiflexineae</taxon>
        <taxon>Roseiflexaceae</taxon>
        <taxon>Roseiflexus</taxon>
    </lineage>
</organism>
<keyword evidence="3" id="KW-1185">Reference proteome</keyword>
<sequence length="403" mass="43374">MSISYAELASLTCPVCRTSFEAEIWTIVDARERPDLAGMLLSGELNMVTCPQCGHQADAGGPLLVHDPDGRRVYFAAPADAPEHVWRERARELLYVLVGSLPEEARLPYLGDVQVEVESGGVRKALLRRGRRFAPPPSIAPKPSRNVHTSSPPVERLDIAAAPDAVVVAIEELIAADTATEAAAVVNRHPVLATPDADVVIEQLISAARAHGEHDIARALTEARVLLHDLRAGVAPGDRQDTRAAPALADVEGIRLADVAYQAFLRTESLPALREAVADYPVLLEPWADEDLAARVDAALDEGNEHLAQAIELRRDALTRLRVEMTGAEGLHQAIDALLRAGHEPDALAAVVGEYPALLTDAAHTALFELAAGARARGDHALAEYAVECRALLRRVREGLQEE</sequence>
<name>A7NK57_ROSCS</name>
<proteinExistence type="predicted"/>
<evidence type="ECO:0000313" key="2">
    <source>
        <dbReference type="EMBL" id="ABU57877.1"/>
    </source>
</evidence>
<reference evidence="2 3" key="1">
    <citation type="submission" date="2007-08" db="EMBL/GenBank/DDBJ databases">
        <title>Complete sequence of Roseiflexus castenholzii DSM 13941.</title>
        <authorList>
            <consortium name="US DOE Joint Genome Institute"/>
            <person name="Copeland A."/>
            <person name="Lucas S."/>
            <person name="Lapidus A."/>
            <person name="Barry K."/>
            <person name="Glavina del Rio T."/>
            <person name="Dalin E."/>
            <person name="Tice H."/>
            <person name="Pitluck S."/>
            <person name="Thompson L.S."/>
            <person name="Brettin T."/>
            <person name="Bruce D."/>
            <person name="Detter J.C."/>
            <person name="Han C."/>
            <person name="Tapia R."/>
            <person name="Schmutz J."/>
            <person name="Larimer F."/>
            <person name="Land M."/>
            <person name="Hauser L."/>
            <person name="Kyrpides N."/>
            <person name="Mikhailova N."/>
            <person name="Bryant D.A."/>
            <person name="Hanada S."/>
            <person name="Tsukatani Y."/>
            <person name="Richardson P."/>
        </authorList>
    </citation>
    <scope>NUCLEOTIDE SEQUENCE [LARGE SCALE GENOMIC DNA]</scope>
    <source>
        <strain evidence="3">DSM 13941 / HLO8</strain>
    </source>
</reference>
<dbReference type="Proteomes" id="UP000000263">
    <property type="component" value="Chromosome"/>
</dbReference>